<reference evidence="1" key="1">
    <citation type="submission" date="2021-04" db="EMBL/GenBank/DDBJ databases">
        <title>Genome based classification of Actinospica acidithermotolerans sp. nov., an actinobacterium isolated from an Indonesian hot spring.</title>
        <authorList>
            <person name="Kusuma A.B."/>
            <person name="Putra K.E."/>
            <person name="Nafisah S."/>
            <person name="Loh J."/>
            <person name="Nouioui I."/>
            <person name="Goodfellow M."/>
        </authorList>
    </citation>
    <scope>NUCLEOTIDE SEQUENCE</scope>
    <source>
        <strain evidence="1">CSCA 57</strain>
    </source>
</reference>
<gene>
    <name evidence="1" type="ORF">KDL01_09685</name>
</gene>
<dbReference type="Proteomes" id="UP000675781">
    <property type="component" value="Unassembled WGS sequence"/>
</dbReference>
<accession>A0A941EKZ0</accession>
<name>A0A941EKZ0_9ACTN</name>
<keyword evidence="2" id="KW-1185">Reference proteome</keyword>
<dbReference type="EMBL" id="JAGSOG010000033">
    <property type="protein sequence ID" value="MBR7833537.1"/>
    <property type="molecule type" value="Genomic_DNA"/>
</dbReference>
<comment type="caution">
    <text evidence="1">The sequence shown here is derived from an EMBL/GenBank/DDBJ whole genome shotgun (WGS) entry which is preliminary data.</text>
</comment>
<dbReference type="InterPro" id="IPR032710">
    <property type="entry name" value="NTF2-like_dom_sf"/>
</dbReference>
<protein>
    <recommendedName>
        <fullName evidence="3">SnoaL-like domain-containing protein</fullName>
    </recommendedName>
</protein>
<evidence type="ECO:0000313" key="1">
    <source>
        <dbReference type="EMBL" id="MBR7833537.1"/>
    </source>
</evidence>
<dbReference type="Gene3D" id="3.10.450.50">
    <property type="match status" value="1"/>
</dbReference>
<dbReference type="AlphaFoldDB" id="A0A941EKZ0"/>
<dbReference type="SUPFAM" id="SSF54427">
    <property type="entry name" value="NTF2-like"/>
    <property type="match status" value="1"/>
</dbReference>
<evidence type="ECO:0000313" key="2">
    <source>
        <dbReference type="Proteomes" id="UP000675781"/>
    </source>
</evidence>
<dbReference type="RefSeq" id="WP_212528058.1">
    <property type="nucleotide sequence ID" value="NZ_JAGSOG010000033.1"/>
</dbReference>
<evidence type="ECO:0008006" key="3">
    <source>
        <dbReference type="Google" id="ProtNLM"/>
    </source>
</evidence>
<proteinExistence type="predicted"/>
<organism evidence="1 2">
    <name type="scientific">Actinospica durhamensis</name>
    <dbReference type="NCBI Taxonomy" id="1508375"/>
    <lineage>
        <taxon>Bacteria</taxon>
        <taxon>Bacillati</taxon>
        <taxon>Actinomycetota</taxon>
        <taxon>Actinomycetes</taxon>
        <taxon>Catenulisporales</taxon>
        <taxon>Actinospicaceae</taxon>
        <taxon>Actinospica</taxon>
    </lineage>
</organism>
<sequence>MNIQPKTHEIVSRYLAVWSEPEPRARRAAIAELWASDGVEFVEGTRFTGHAALDARITEAHDAFVASGTFHVTAADDVAEHDDVTMFTIQLIHRQGAETGQVAWAARVFLVLDEHGLIREDYHLTVQPLAAA</sequence>